<sequence>MSQPSIPDHAIRQVVIVGGGTAGWMAAAAFARLLNNGYTQVTLVESEEIGTVGVGEATIPPIQTFNQMLGLDENDFLAATAGTFKLGIEFVDWGQRGERYFHPFGRHGQDLQGVHFHQLWLRERSRHGLPDIAEWSMSAMAARAGRFGRARPDAQSPVRELFYAFHFDAGLYARYLRGYAERGGVTRIEGRIEGVALRPEDGYVEAVTLADGRRIEGDLFIDCSGFRGLLIEGALETGYESYAHWLPCDRAVAAPCALPDPREPDPFTRATAREAGWQWRIPLQHRMGNGLVYCSDHLADDDAEAQLLSALEGELLGDPRRLRFTAGRRRESWNRNVVALGLSSGFLEPLESTSIHLVQAAIQRLIALFPDKRFDPAERSEFNRQMRDLYEDVRDFIILHYKATRRDDTPFWNRVRTMEVPDSLARKMTLWAGKGRLFREGYDLFSNPSWVAVGLGQGIVPQHWEPAVDALDEDLVAQALEQMRAGYADTAARLPSHGDFLRATAPSPLAPGLTGNTGSGFDFARQSGTPRRGPLL</sequence>
<dbReference type="InterPro" id="IPR033856">
    <property type="entry name" value="Trp_halogen"/>
</dbReference>
<dbReference type="InterPro" id="IPR006905">
    <property type="entry name" value="Flavin_halogenase"/>
</dbReference>
<proteinExistence type="predicted"/>
<dbReference type="EMBL" id="BBJS01000031">
    <property type="protein sequence ID" value="GAN14186.1"/>
    <property type="molecule type" value="Genomic_DNA"/>
</dbReference>
<feature type="binding site" evidence="2">
    <location>
        <position position="355"/>
    </location>
    <ligand>
        <name>FAD</name>
        <dbReference type="ChEBI" id="CHEBI:57692"/>
    </ligand>
</feature>
<feature type="binding site" evidence="2">
    <location>
        <position position="85"/>
    </location>
    <ligand>
        <name>7-chloro-L-tryptophan</name>
        <dbReference type="ChEBI" id="CHEBI:58713"/>
    </ligand>
</feature>
<dbReference type="GO" id="GO:0004497">
    <property type="term" value="F:monooxygenase activity"/>
    <property type="evidence" value="ECO:0007669"/>
    <property type="project" value="InterPro"/>
</dbReference>
<dbReference type="InterPro" id="IPR036188">
    <property type="entry name" value="FAD/NAD-bd_sf"/>
</dbReference>
<dbReference type="PANTHER" id="PTHR43747:SF4">
    <property type="entry name" value="FLAVIN-DEPENDENT TRYPTOPHAN HALOGENASE"/>
    <property type="match status" value="1"/>
</dbReference>
<evidence type="ECO:0000313" key="5">
    <source>
        <dbReference type="Proteomes" id="UP000032025"/>
    </source>
</evidence>
<feature type="binding site" evidence="2">
    <location>
        <position position="351"/>
    </location>
    <ligand>
        <name>L-tryptophan</name>
        <dbReference type="ChEBI" id="CHEBI:57912"/>
    </ligand>
</feature>
<protein>
    <submittedName>
        <fullName evidence="4">DNA, contig: SP631</fullName>
    </submittedName>
</protein>
<keyword evidence="2" id="KW-0274">FAD</keyword>
<dbReference type="InterPro" id="IPR050816">
    <property type="entry name" value="Flavin-dep_Halogenase_NPB"/>
</dbReference>
<feature type="active site" evidence="1">
    <location>
        <position position="85"/>
    </location>
</feature>
<evidence type="ECO:0000256" key="3">
    <source>
        <dbReference type="SAM" id="MobiDB-lite"/>
    </source>
</evidence>
<dbReference type="Proteomes" id="UP000032025">
    <property type="component" value="Unassembled WGS sequence"/>
</dbReference>
<name>A0A0C9MU21_SPHPI</name>
<feature type="region of interest" description="Disordered" evidence="3">
    <location>
        <begin position="506"/>
        <end position="536"/>
    </location>
</feature>
<evidence type="ECO:0000256" key="2">
    <source>
        <dbReference type="PIRSR" id="PIRSR011396-2"/>
    </source>
</evidence>
<accession>A0A0C9MU21</accession>
<feature type="binding site" evidence="2">
    <location>
        <position position="342"/>
    </location>
    <ligand>
        <name>FAD</name>
        <dbReference type="ChEBI" id="CHEBI:57692"/>
    </ligand>
</feature>
<keyword evidence="2" id="KW-0547">Nucleotide-binding</keyword>
<feature type="binding site" evidence="2">
    <location>
        <begin position="19"/>
        <end position="22"/>
    </location>
    <ligand>
        <name>FAD</name>
        <dbReference type="ChEBI" id="CHEBI:57692"/>
    </ligand>
</feature>
<keyword evidence="5" id="KW-1185">Reference proteome</keyword>
<keyword evidence="2" id="KW-0285">Flavoprotein</keyword>
<reference evidence="4 5" key="1">
    <citation type="submission" date="2014-08" db="EMBL/GenBank/DDBJ databases">
        <title>Whole genome shotgun sequence of Sphingomonas paucimobilis NBRC 13935.</title>
        <authorList>
            <person name="Hosoyama A."/>
            <person name="Hashimoto M."/>
            <person name="Hosoyama Y."/>
            <person name="Noguchi M."/>
            <person name="Uohara A."/>
            <person name="Ohji S."/>
            <person name="Katano-Makiyama Y."/>
            <person name="Ichikawa N."/>
            <person name="Kimura A."/>
            <person name="Yamazoe A."/>
            <person name="Fujita N."/>
        </authorList>
    </citation>
    <scope>NUCLEOTIDE SEQUENCE [LARGE SCALE GENOMIC DNA]</scope>
    <source>
        <strain evidence="4 5">NBRC 13935</strain>
    </source>
</reference>
<comment type="caution">
    <text evidence="4">The sequence shown here is derived from an EMBL/GenBank/DDBJ whole genome shotgun (WGS) entry which is preliminary data.</text>
</comment>
<gene>
    <name evidence="4" type="ORF">SP6_31_00130</name>
</gene>
<dbReference type="Pfam" id="PF04820">
    <property type="entry name" value="Trp_halogenase"/>
    <property type="match status" value="1"/>
</dbReference>
<dbReference type="AlphaFoldDB" id="A0A0C9MU21"/>
<dbReference type="Gene3D" id="3.50.50.60">
    <property type="entry name" value="FAD/NAD(P)-binding domain"/>
    <property type="match status" value="1"/>
</dbReference>
<dbReference type="PIRSF" id="PIRSF011396">
    <property type="entry name" value="Trp_halogenase"/>
    <property type="match status" value="1"/>
</dbReference>
<evidence type="ECO:0000256" key="1">
    <source>
        <dbReference type="PIRSR" id="PIRSR011396-1"/>
    </source>
</evidence>
<dbReference type="PANTHER" id="PTHR43747">
    <property type="entry name" value="FAD-BINDING PROTEIN"/>
    <property type="match status" value="1"/>
</dbReference>
<organism evidence="4 5">
    <name type="scientific">Sphingomonas paucimobilis NBRC 13935</name>
    <dbReference type="NCBI Taxonomy" id="1219050"/>
    <lineage>
        <taxon>Bacteria</taxon>
        <taxon>Pseudomonadati</taxon>
        <taxon>Pseudomonadota</taxon>
        <taxon>Alphaproteobacteria</taxon>
        <taxon>Sphingomonadales</taxon>
        <taxon>Sphingomonadaceae</taxon>
        <taxon>Sphingomonas</taxon>
    </lineage>
</organism>
<dbReference type="RefSeq" id="WP_007406766.1">
    <property type="nucleotide sequence ID" value="NZ_BBJS01000031.1"/>
</dbReference>
<dbReference type="GeneID" id="78528649"/>
<dbReference type="SUPFAM" id="SSF51905">
    <property type="entry name" value="FAD/NAD(P)-binding domain"/>
    <property type="match status" value="1"/>
</dbReference>
<evidence type="ECO:0000313" key="4">
    <source>
        <dbReference type="EMBL" id="GAN14186.1"/>
    </source>
</evidence>
<dbReference type="GO" id="GO:0000166">
    <property type="term" value="F:nucleotide binding"/>
    <property type="evidence" value="ECO:0007669"/>
    <property type="project" value="UniProtKB-KW"/>
</dbReference>